<protein>
    <submittedName>
        <fullName evidence="2">Uncharacterized protein</fullName>
    </submittedName>
</protein>
<sequence length="116" mass="12628">MTHAILSLPATVDLPWRWPMVDWQVGVPWAWVSAAASSSTPSTARIAVAPSCISAVRNVLQPCECLTASASDSDSSGKVGMQSPPWLSLFPRKRPPCTRPEMQRQSSQLHRFAAIL</sequence>
<dbReference type="VEuPathDB" id="FungiDB:HMPREF1120_02162"/>
<dbReference type="AlphaFoldDB" id="H6BRI0"/>
<dbReference type="HOGENOM" id="CLU_2096882_0_0_1"/>
<proteinExistence type="predicted"/>
<feature type="region of interest" description="Disordered" evidence="1">
    <location>
        <begin position="69"/>
        <end position="88"/>
    </location>
</feature>
<organism evidence="2 3">
    <name type="scientific">Exophiala dermatitidis (strain ATCC 34100 / CBS 525.76 / NIH/UT8656)</name>
    <name type="common">Black yeast</name>
    <name type="synonym">Wangiella dermatitidis</name>
    <dbReference type="NCBI Taxonomy" id="858893"/>
    <lineage>
        <taxon>Eukaryota</taxon>
        <taxon>Fungi</taxon>
        <taxon>Dikarya</taxon>
        <taxon>Ascomycota</taxon>
        <taxon>Pezizomycotina</taxon>
        <taxon>Eurotiomycetes</taxon>
        <taxon>Chaetothyriomycetidae</taxon>
        <taxon>Chaetothyriales</taxon>
        <taxon>Herpotrichiellaceae</taxon>
        <taxon>Exophiala</taxon>
    </lineage>
</organism>
<dbReference type="EMBL" id="JH226131">
    <property type="protein sequence ID" value="EHY53985.1"/>
    <property type="molecule type" value="Genomic_DNA"/>
</dbReference>
<accession>H6BRI0</accession>
<evidence type="ECO:0000313" key="2">
    <source>
        <dbReference type="EMBL" id="EHY53985.1"/>
    </source>
</evidence>
<reference evidence="2" key="1">
    <citation type="submission" date="2011-07" db="EMBL/GenBank/DDBJ databases">
        <title>The Genome Sequence of Exophiala (Wangiella) dermatitidis NIH/UT8656.</title>
        <authorList>
            <consortium name="The Broad Institute Genome Sequencing Platform"/>
            <person name="Cuomo C."/>
            <person name="Wang Z."/>
            <person name="Hunicke-Smith S."/>
            <person name="Szanislo P.J."/>
            <person name="Earl A."/>
            <person name="Young S.K."/>
            <person name="Zeng Q."/>
            <person name="Gargeya S."/>
            <person name="Fitzgerald M."/>
            <person name="Haas B."/>
            <person name="Abouelleil A."/>
            <person name="Alvarado L."/>
            <person name="Arachchi H.M."/>
            <person name="Berlin A."/>
            <person name="Brown A."/>
            <person name="Chapman S.B."/>
            <person name="Chen Z."/>
            <person name="Dunbar C."/>
            <person name="Freedman E."/>
            <person name="Gearin G."/>
            <person name="Gellesch M."/>
            <person name="Goldberg J."/>
            <person name="Griggs A."/>
            <person name="Gujja S."/>
            <person name="Heiman D."/>
            <person name="Howarth C."/>
            <person name="Larson L."/>
            <person name="Lui A."/>
            <person name="MacDonald P.J.P."/>
            <person name="Montmayeur A."/>
            <person name="Murphy C."/>
            <person name="Neiman D."/>
            <person name="Pearson M."/>
            <person name="Priest M."/>
            <person name="Roberts A."/>
            <person name="Saif S."/>
            <person name="Shea T."/>
            <person name="Shenoy N."/>
            <person name="Sisk P."/>
            <person name="Stolte C."/>
            <person name="Sykes S."/>
            <person name="Wortman J."/>
            <person name="Nusbaum C."/>
            <person name="Birren B."/>
        </authorList>
    </citation>
    <scope>NUCLEOTIDE SEQUENCE</scope>
    <source>
        <strain evidence="2">NIH/UT8656</strain>
    </source>
</reference>
<dbReference type="InParanoid" id="H6BRI0"/>
<dbReference type="RefSeq" id="XP_009154446.1">
    <property type="nucleotide sequence ID" value="XM_009156198.1"/>
</dbReference>
<gene>
    <name evidence="2" type="ORF">HMPREF1120_02162</name>
</gene>
<keyword evidence="3" id="KW-1185">Reference proteome</keyword>
<evidence type="ECO:0000313" key="3">
    <source>
        <dbReference type="Proteomes" id="UP000007304"/>
    </source>
</evidence>
<dbReference type="GeneID" id="20306801"/>
<dbReference type="Proteomes" id="UP000007304">
    <property type="component" value="Unassembled WGS sequence"/>
</dbReference>
<name>H6BRI0_EXODN</name>
<evidence type="ECO:0000256" key="1">
    <source>
        <dbReference type="SAM" id="MobiDB-lite"/>
    </source>
</evidence>